<dbReference type="GO" id="GO:0016020">
    <property type="term" value="C:membrane"/>
    <property type="evidence" value="ECO:0007669"/>
    <property type="project" value="UniProtKB-SubCell"/>
</dbReference>
<proteinExistence type="predicted"/>
<protein>
    <recommendedName>
        <fullName evidence="7">Major facilitator superfamily (MFS) profile domain-containing protein</fullName>
    </recommendedName>
</protein>
<sequence length="587" mass="65083">MSLDVEAIFHEIGDFGPYQRRIFFLLCLPAILNAAANMAHLFTAGTPHYRCFVQDCDLNITARNIYDSSFINYTIPLNDIDRKPATCSRFKRKSSKSYRKSCLPEDFTNETEACFNGYVFDNSTFHSTIVTEFNLTCSSDWEIKAAQSVFFGGILVGSFLFGFISDLIGRKATIMIGIVGTTSTGITIALIPNLLGFNIFRFFNAMMNTAIFQTAFVLGMEFVGTRWRVMMGVMGQYFFALGEVLLGLIAWGLQDKDWRMLQLVVSVPTTCFIFYYWFIPESVRWLISKGKTKKAICILEKVAKGNGVSIPQHFFNTQNEENLQAREVNIANDEISLISSPQTISSPQNLTMAHILCSPVLCVRMLSMFIVWIVTTLVYYGISLNSTNLGGPDSADKPFKDFILSSLVEIPGYTLAWLGMSQWGRKGSQIASLILGGAACILAGYALETKIMNELIPALVGKCFITCAFAIIYVYTTEMFPTSVRNTILGLCSTFARIGGMMAPFSESLSSIYVPLPMLMFGGASVFAGILSLIMPETLNTKLPDTLDEAINLGRNLELSLEVVESTEESQALLNENEDDEPEPVST</sequence>
<dbReference type="Pfam" id="PF00083">
    <property type="entry name" value="Sugar_tr"/>
    <property type="match status" value="1"/>
</dbReference>
<dbReference type="CDD" id="cd17317">
    <property type="entry name" value="MFS_SLC22"/>
    <property type="match status" value="1"/>
</dbReference>
<organism evidence="8 9">
    <name type="scientific">Meganyctiphanes norvegica</name>
    <name type="common">Northern krill</name>
    <name type="synonym">Thysanopoda norvegica</name>
    <dbReference type="NCBI Taxonomy" id="48144"/>
    <lineage>
        <taxon>Eukaryota</taxon>
        <taxon>Metazoa</taxon>
        <taxon>Ecdysozoa</taxon>
        <taxon>Arthropoda</taxon>
        <taxon>Crustacea</taxon>
        <taxon>Multicrustacea</taxon>
        <taxon>Malacostraca</taxon>
        <taxon>Eumalacostraca</taxon>
        <taxon>Eucarida</taxon>
        <taxon>Euphausiacea</taxon>
        <taxon>Euphausiidae</taxon>
        <taxon>Meganyctiphanes</taxon>
    </lineage>
</organism>
<feature type="transmembrane region" description="Helical" evidence="6">
    <location>
        <begin position="260"/>
        <end position="279"/>
    </location>
</feature>
<dbReference type="PROSITE" id="PS50850">
    <property type="entry name" value="MFS"/>
    <property type="match status" value="1"/>
</dbReference>
<feature type="transmembrane region" description="Helical" evidence="6">
    <location>
        <begin position="361"/>
        <end position="382"/>
    </location>
</feature>
<dbReference type="Proteomes" id="UP001497623">
    <property type="component" value="Unassembled WGS sequence"/>
</dbReference>
<feature type="domain" description="Major facilitator superfamily (MFS) profile" evidence="7">
    <location>
        <begin position="102"/>
        <end position="540"/>
    </location>
</feature>
<dbReference type="InterPro" id="IPR020846">
    <property type="entry name" value="MFS_dom"/>
</dbReference>
<keyword evidence="9" id="KW-1185">Reference proteome</keyword>
<evidence type="ECO:0000313" key="8">
    <source>
        <dbReference type="EMBL" id="CAL4074588.1"/>
    </source>
</evidence>
<reference evidence="8 9" key="1">
    <citation type="submission" date="2024-05" db="EMBL/GenBank/DDBJ databases">
        <authorList>
            <person name="Wallberg A."/>
        </authorList>
    </citation>
    <scope>NUCLEOTIDE SEQUENCE [LARGE SCALE GENOMIC DNA]</scope>
</reference>
<comment type="subcellular location">
    <subcellularLocation>
        <location evidence="1">Membrane</location>
        <topology evidence="1">Multi-pass membrane protein</topology>
    </subcellularLocation>
</comment>
<evidence type="ECO:0000256" key="4">
    <source>
        <dbReference type="ARBA" id="ARBA00023136"/>
    </source>
</evidence>
<feature type="transmembrane region" description="Helical" evidence="6">
    <location>
        <begin position="22"/>
        <end position="42"/>
    </location>
</feature>
<evidence type="ECO:0000256" key="6">
    <source>
        <dbReference type="SAM" id="Phobius"/>
    </source>
</evidence>
<dbReference type="Gene3D" id="1.20.1250.20">
    <property type="entry name" value="MFS general substrate transporter like domains"/>
    <property type="match status" value="1"/>
</dbReference>
<dbReference type="InterPro" id="IPR036259">
    <property type="entry name" value="MFS_trans_sf"/>
</dbReference>
<dbReference type="GO" id="GO:0022857">
    <property type="term" value="F:transmembrane transporter activity"/>
    <property type="evidence" value="ECO:0007669"/>
    <property type="project" value="InterPro"/>
</dbReference>
<dbReference type="AlphaFoldDB" id="A0AAV2Q8N9"/>
<dbReference type="PANTHER" id="PTHR24064">
    <property type="entry name" value="SOLUTE CARRIER FAMILY 22 MEMBER"/>
    <property type="match status" value="1"/>
</dbReference>
<feature type="transmembrane region" description="Helical" evidence="6">
    <location>
        <begin position="176"/>
        <end position="196"/>
    </location>
</feature>
<feature type="transmembrane region" description="Helical" evidence="6">
    <location>
        <begin position="145"/>
        <end position="164"/>
    </location>
</feature>
<keyword evidence="4 6" id="KW-0472">Membrane</keyword>
<evidence type="ECO:0000256" key="3">
    <source>
        <dbReference type="ARBA" id="ARBA00022989"/>
    </source>
</evidence>
<feature type="region of interest" description="Disordered" evidence="5">
    <location>
        <begin position="568"/>
        <end position="587"/>
    </location>
</feature>
<dbReference type="SUPFAM" id="SSF103473">
    <property type="entry name" value="MFS general substrate transporter"/>
    <property type="match status" value="1"/>
</dbReference>
<gene>
    <name evidence="8" type="ORF">MNOR_LOCUS9542</name>
</gene>
<feature type="transmembrane region" description="Helical" evidence="6">
    <location>
        <begin position="512"/>
        <end position="534"/>
    </location>
</feature>
<comment type="caution">
    <text evidence="8">The sequence shown here is derived from an EMBL/GenBank/DDBJ whole genome shotgun (WGS) entry which is preliminary data.</text>
</comment>
<dbReference type="InterPro" id="IPR005828">
    <property type="entry name" value="MFS_sugar_transport-like"/>
</dbReference>
<evidence type="ECO:0000256" key="1">
    <source>
        <dbReference type="ARBA" id="ARBA00004141"/>
    </source>
</evidence>
<feature type="transmembrane region" description="Helical" evidence="6">
    <location>
        <begin position="430"/>
        <end position="447"/>
    </location>
</feature>
<accession>A0AAV2Q8N9</accession>
<feature type="transmembrane region" description="Helical" evidence="6">
    <location>
        <begin position="459"/>
        <end position="476"/>
    </location>
</feature>
<keyword evidence="2 6" id="KW-0812">Transmembrane</keyword>
<evidence type="ECO:0000259" key="7">
    <source>
        <dbReference type="PROSITE" id="PS50850"/>
    </source>
</evidence>
<name>A0AAV2Q8N9_MEGNR</name>
<evidence type="ECO:0000313" key="9">
    <source>
        <dbReference type="Proteomes" id="UP001497623"/>
    </source>
</evidence>
<dbReference type="EMBL" id="CAXKWB010004643">
    <property type="protein sequence ID" value="CAL4074588.1"/>
    <property type="molecule type" value="Genomic_DNA"/>
</dbReference>
<evidence type="ECO:0000256" key="2">
    <source>
        <dbReference type="ARBA" id="ARBA00022692"/>
    </source>
</evidence>
<keyword evidence="3 6" id="KW-1133">Transmembrane helix</keyword>
<evidence type="ECO:0000256" key="5">
    <source>
        <dbReference type="SAM" id="MobiDB-lite"/>
    </source>
</evidence>
<feature type="transmembrane region" description="Helical" evidence="6">
    <location>
        <begin position="235"/>
        <end position="254"/>
    </location>
</feature>
<feature type="compositionally biased region" description="Acidic residues" evidence="5">
    <location>
        <begin position="576"/>
        <end position="587"/>
    </location>
</feature>